<proteinExistence type="predicted"/>
<evidence type="ECO:0000259" key="1">
    <source>
        <dbReference type="Pfam" id="PF00535"/>
    </source>
</evidence>
<protein>
    <submittedName>
        <fullName evidence="2">GT2 family glycosyltransferase</fullName>
    </submittedName>
</protein>
<dbReference type="Pfam" id="PF00535">
    <property type="entry name" value="Glycos_transf_2"/>
    <property type="match status" value="1"/>
</dbReference>
<gene>
    <name evidence="2" type="ORF">EV670_2002</name>
</gene>
<dbReference type="OrthoDB" id="9816564at2"/>
<dbReference type="Gene3D" id="3.90.550.10">
    <property type="entry name" value="Spore Coat Polysaccharide Biosynthesis Protein SpsA, Chain A"/>
    <property type="match status" value="1"/>
</dbReference>
<dbReference type="InterPro" id="IPR001173">
    <property type="entry name" value="Glyco_trans_2-like"/>
</dbReference>
<name>A0A4Q7VMQ9_9BURK</name>
<dbReference type="InterPro" id="IPR029044">
    <property type="entry name" value="Nucleotide-diphossugar_trans"/>
</dbReference>
<dbReference type="GO" id="GO:0016740">
    <property type="term" value="F:transferase activity"/>
    <property type="evidence" value="ECO:0007669"/>
    <property type="project" value="UniProtKB-KW"/>
</dbReference>
<dbReference type="EMBL" id="SHKP01000006">
    <property type="protein sequence ID" value="RZT97611.1"/>
    <property type="molecule type" value="Genomic_DNA"/>
</dbReference>
<accession>A0A4Q7VMQ9</accession>
<dbReference type="AlphaFoldDB" id="A0A4Q7VMQ9"/>
<dbReference type="RefSeq" id="WP_130431731.1">
    <property type="nucleotide sequence ID" value="NZ_SHKP01000006.1"/>
</dbReference>
<evidence type="ECO:0000313" key="3">
    <source>
        <dbReference type="Proteomes" id="UP000293671"/>
    </source>
</evidence>
<feature type="domain" description="Glycosyltransferase 2-like" evidence="1">
    <location>
        <begin position="347"/>
        <end position="531"/>
    </location>
</feature>
<keyword evidence="3" id="KW-1185">Reference proteome</keyword>
<reference evidence="2 3" key="1">
    <citation type="submission" date="2019-02" db="EMBL/GenBank/DDBJ databases">
        <title>Genomic Encyclopedia of Type Strains, Phase IV (KMG-IV): sequencing the most valuable type-strain genomes for metagenomic binning, comparative biology and taxonomic classification.</title>
        <authorList>
            <person name="Goeker M."/>
        </authorList>
    </citation>
    <scope>NUCLEOTIDE SEQUENCE [LARGE SCALE GENOMIC DNA]</scope>
    <source>
        <strain evidence="2 3">DSM 19570</strain>
    </source>
</reference>
<dbReference type="PANTHER" id="PTHR43179">
    <property type="entry name" value="RHAMNOSYLTRANSFERASE WBBL"/>
    <property type="match status" value="1"/>
</dbReference>
<evidence type="ECO:0000313" key="2">
    <source>
        <dbReference type="EMBL" id="RZT97611.1"/>
    </source>
</evidence>
<organism evidence="2 3">
    <name type="scientific">Rivibacter subsaxonicus</name>
    <dbReference type="NCBI Taxonomy" id="457575"/>
    <lineage>
        <taxon>Bacteria</taxon>
        <taxon>Pseudomonadati</taxon>
        <taxon>Pseudomonadota</taxon>
        <taxon>Betaproteobacteria</taxon>
        <taxon>Burkholderiales</taxon>
        <taxon>Rivibacter</taxon>
    </lineage>
</organism>
<dbReference type="PANTHER" id="PTHR43179:SF7">
    <property type="entry name" value="RHAMNOSYLTRANSFERASE WBBL"/>
    <property type="match status" value="1"/>
</dbReference>
<keyword evidence="2" id="KW-0808">Transferase</keyword>
<sequence length="613" mass="67127">MKLLSPRKPIADPIKIITPDPVEAPVVPVAPVAPPAALVHVDAAYLLESQLVVVGWASPGLSLALAHEQFAPEARCVRVERPDVAAHVGLPSGAGLGFVLIVEAQAQRPTPTLQWRDKEQRLLGTRALQPQKCTELSAQELLALGIAATPLATVLAPHGALWQQLIDRVPAAQVACTAARGYLEVAAACRQSGDAVVVGWTVQAPGTAVWLEDDQGTIHSLAGAYRRFRQDVQDAVGHDFIHGCRDAGFCLRLDGLAPGRVLTLKALTTAGVHALGEVQCGTLPADPVAAARWLFGLSVPMAEMHRRVPLFDSAVLEPLLRRRQLAWQELPVKLRELGTAVADPIVSVIVPLYGRTDFVEHQLLEFCKDAWFAKHAELIYVIDDPRLVDGFLTEAETLHRLYRLPFKWVWGNANRGFSGANNLGAAQASGLHLLFLNSDAFPQKPGWLEALVEVLETRPEIGAVGPRLVFGDGSIQHSGMEFMRREELGIWINHHPRMGLDAALDPHRELTTMRAITGACMAMRRADFDRIGGWDTGYLIGDFEDSDLCLKLQTAGLDVAYLPTVQLTHLERQSFKLLGQDEFRTRVVIYNAVRHQTRWGAFIEQGEQRPQAA</sequence>
<dbReference type="Proteomes" id="UP000293671">
    <property type="component" value="Unassembled WGS sequence"/>
</dbReference>
<comment type="caution">
    <text evidence="2">The sequence shown here is derived from an EMBL/GenBank/DDBJ whole genome shotgun (WGS) entry which is preliminary data.</text>
</comment>
<dbReference type="SUPFAM" id="SSF53448">
    <property type="entry name" value="Nucleotide-diphospho-sugar transferases"/>
    <property type="match status" value="1"/>
</dbReference>